<dbReference type="PANTHER" id="PTHR35006:SF3">
    <property type="entry name" value="GLYOXALASE FAMILY PROTEIN (AFU_ORTHOLOGUE AFUA_3G06020)"/>
    <property type="match status" value="1"/>
</dbReference>
<keyword evidence="4" id="KW-1185">Reference proteome</keyword>
<dbReference type="SUPFAM" id="SSF54593">
    <property type="entry name" value="Glyoxalase/Bleomycin resistance protein/Dihydroxybiphenyl dioxygenase"/>
    <property type="match status" value="1"/>
</dbReference>
<feature type="domain" description="VOC" evidence="2">
    <location>
        <begin position="10"/>
        <end position="137"/>
    </location>
</feature>
<feature type="region of interest" description="Disordered" evidence="1">
    <location>
        <begin position="140"/>
        <end position="184"/>
    </location>
</feature>
<sequence>MSNQTPVLGSLSHFCLSVSDYEKSIKYYDTILKKLGYKQFMQKEYYTGWVNTLCGVQFGISSVRPEYKDSKHQRYSVGFNHLALNATSREQVDEFHEFLLENKVTILDEPKEYEYVPGYYAVFWEDPDGMKLELCYVPIPSPEENSENSESVKVDDTDGVEPEGKDHEGNGESDENSPKRQKLE</sequence>
<evidence type="ECO:0000313" key="3">
    <source>
        <dbReference type="EMBL" id="RIA93701.1"/>
    </source>
</evidence>
<dbReference type="InterPro" id="IPR029068">
    <property type="entry name" value="Glyas_Bleomycin-R_OHBP_Dase"/>
</dbReference>
<accession>A0A397TFE0</accession>
<feature type="compositionally biased region" description="Basic and acidic residues" evidence="1">
    <location>
        <begin position="150"/>
        <end position="184"/>
    </location>
</feature>
<evidence type="ECO:0000256" key="1">
    <source>
        <dbReference type="SAM" id="MobiDB-lite"/>
    </source>
</evidence>
<evidence type="ECO:0000313" key="4">
    <source>
        <dbReference type="Proteomes" id="UP000265703"/>
    </source>
</evidence>
<comment type="caution">
    <text evidence="3">The sequence shown here is derived from an EMBL/GenBank/DDBJ whole genome shotgun (WGS) entry which is preliminary data.</text>
</comment>
<dbReference type="Pfam" id="PF00903">
    <property type="entry name" value="Glyoxalase"/>
    <property type="match status" value="1"/>
</dbReference>
<dbReference type="Proteomes" id="UP000265703">
    <property type="component" value="Unassembled WGS sequence"/>
</dbReference>
<dbReference type="GO" id="GO:0051213">
    <property type="term" value="F:dioxygenase activity"/>
    <property type="evidence" value="ECO:0007669"/>
    <property type="project" value="UniProtKB-KW"/>
</dbReference>
<dbReference type="PROSITE" id="PS51819">
    <property type="entry name" value="VOC"/>
    <property type="match status" value="1"/>
</dbReference>
<name>A0A397TFE0_9GLOM</name>
<dbReference type="OrthoDB" id="10249419at2759"/>
<organism evidence="3 4">
    <name type="scientific">Glomus cerebriforme</name>
    <dbReference type="NCBI Taxonomy" id="658196"/>
    <lineage>
        <taxon>Eukaryota</taxon>
        <taxon>Fungi</taxon>
        <taxon>Fungi incertae sedis</taxon>
        <taxon>Mucoromycota</taxon>
        <taxon>Glomeromycotina</taxon>
        <taxon>Glomeromycetes</taxon>
        <taxon>Glomerales</taxon>
        <taxon>Glomeraceae</taxon>
        <taxon>Glomus</taxon>
    </lineage>
</organism>
<dbReference type="InterPro" id="IPR004360">
    <property type="entry name" value="Glyas_Fos-R_dOase_dom"/>
</dbReference>
<dbReference type="InterPro" id="IPR037523">
    <property type="entry name" value="VOC_core"/>
</dbReference>
<reference evidence="3 4" key="1">
    <citation type="submission" date="2018-06" db="EMBL/GenBank/DDBJ databases">
        <title>Comparative genomics reveals the genomic features of Rhizophagus irregularis, R. cerebriforme, R. diaphanum and Gigaspora rosea, and their symbiotic lifestyle signature.</title>
        <authorList>
            <person name="Morin E."/>
            <person name="San Clemente H."/>
            <person name="Chen E.C.H."/>
            <person name="De La Providencia I."/>
            <person name="Hainaut M."/>
            <person name="Kuo A."/>
            <person name="Kohler A."/>
            <person name="Murat C."/>
            <person name="Tang N."/>
            <person name="Roy S."/>
            <person name="Loubradou J."/>
            <person name="Henrissat B."/>
            <person name="Grigoriev I.V."/>
            <person name="Corradi N."/>
            <person name="Roux C."/>
            <person name="Martin F.M."/>
        </authorList>
    </citation>
    <scope>NUCLEOTIDE SEQUENCE [LARGE SCALE GENOMIC DNA]</scope>
    <source>
        <strain evidence="3 4">DAOM 227022</strain>
    </source>
</reference>
<dbReference type="EMBL" id="QKYT01000099">
    <property type="protein sequence ID" value="RIA93701.1"/>
    <property type="molecule type" value="Genomic_DNA"/>
</dbReference>
<dbReference type="AlphaFoldDB" id="A0A397TFE0"/>
<keyword evidence="3" id="KW-0223">Dioxygenase</keyword>
<gene>
    <name evidence="3" type="ORF">C1645_761910</name>
</gene>
<protein>
    <submittedName>
        <fullName evidence="3">Glyoxalase/Bleomycin resistance protein/Dihydroxybiphenyl dioxygenase</fullName>
    </submittedName>
</protein>
<evidence type="ECO:0000259" key="2">
    <source>
        <dbReference type="PROSITE" id="PS51819"/>
    </source>
</evidence>
<dbReference type="Gene3D" id="3.10.180.10">
    <property type="entry name" value="2,3-Dihydroxybiphenyl 1,2-Dioxygenase, domain 1"/>
    <property type="match status" value="1"/>
</dbReference>
<dbReference type="PANTHER" id="PTHR35006">
    <property type="entry name" value="GLYOXALASE FAMILY PROTEIN (AFU_ORTHOLOGUE AFUA_5G14830)"/>
    <property type="match status" value="1"/>
</dbReference>
<proteinExistence type="predicted"/>
<keyword evidence="3" id="KW-0560">Oxidoreductase</keyword>